<dbReference type="HOGENOM" id="CLU_748146_0_0_1"/>
<dbReference type="PROSITE" id="PS50297">
    <property type="entry name" value="ANK_REP_REGION"/>
    <property type="match status" value="1"/>
</dbReference>
<evidence type="ECO:0000256" key="4">
    <source>
        <dbReference type="SAM" id="MobiDB-lite"/>
    </source>
</evidence>
<dbReference type="AlphaFoldDB" id="G9MDM2"/>
<dbReference type="Pfam" id="PF00023">
    <property type="entry name" value="Ank"/>
    <property type="match status" value="1"/>
</dbReference>
<proteinExistence type="predicted"/>
<sequence length="370" mass="41801">MEPFIGFTYVNPDKNVQPDENVQPEDEVLSKKPRENVKQKSSLPPPPPPRPSPFISPSVKIAVDENPDWKLVWEEEAKTFYFYNRSNSVKQQIVPQTFFPRYPSKQAQGDSSGSEVPSQIQKEDALEGILKTGYFHLIPQLLHEYGGMDLNVQLLSFQGLPTPLEFAVEQENTKLLEMLIDEEMVATLTKVVDRANLTRALGRAVDRQDMAIVNVLLANGATCEFEDSDRPPPPTECYFPEVYPEDDYMPPLVRAVKLGSMELVRLLLAQGADVNVGYHDLTGDLGFSPTSQIIDVRCGRVIQVAKELGRQDMVELFLEMGADIHLPQPTWQFHDCPMIPRAVYFRVTAGLRELEVAREATRDSDEWVLV</sequence>
<keyword evidence="6" id="KW-1185">Reference proteome</keyword>
<dbReference type="InterPro" id="IPR036770">
    <property type="entry name" value="Ankyrin_rpt-contain_sf"/>
</dbReference>
<evidence type="ECO:0000256" key="3">
    <source>
        <dbReference type="PROSITE-ProRule" id="PRU00023"/>
    </source>
</evidence>
<dbReference type="InParanoid" id="G9MDM2"/>
<dbReference type="Gene3D" id="1.25.40.20">
    <property type="entry name" value="Ankyrin repeat-containing domain"/>
    <property type="match status" value="1"/>
</dbReference>
<dbReference type="PANTHER" id="PTHR24189:SF50">
    <property type="entry name" value="ANKYRIN REPEAT AND SOCS BOX PROTEIN 2"/>
    <property type="match status" value="1"/>
</dbReference>
<dbReference type="PANTHER" id="PTHR24189">
    <property type="entry name" value="MYOTROPHIN"/>
    <property type="match status" value="1"/>
</dbReference>
<feature type="compositionally biased region" description="Basic and acidic residues" evidence="4">
    <location>
        <begin position="28"/>
        <end position="38"/>
    </location>
</feature>
<feature type="compositionally biased region" description="Pro residues" evidence="4">
    <location>
        <begin position="43"/>
        <end position="54"/>
    </location>
</feature>
<name>G9MDM2_HYPVG</name>
<organism evidence="5 6">
    <name type="scientific">Hypocrea virens (strain Gv29-8 / FGSC 10586)</name>
    <name type="common">Gliocladium virens</name>
    <name type="synonym">Trichoderma virens</name>
    <dbReference type="NCBI Taxonomy" id="413071"/>
    <lineage>
        <taxon>Eukaryota</taxon>
        <taxon>Fungi</taxon>
        <taxon>Dikarya</taxon>
        <taxon>Ascomycota</taxon>
        <taxon>Pezizomycotina</taxon>
        <taxon>Sordariomycetes</taxon>
        <taxon>Hypocreomycetidae</taxon>
        <taxon>Hypocreales</taxon>
        <taxon>Hypocreaceae</taxon>
        <taxon>Trichoderma</taxon>
    </lineage>
</organism>
<protein>
    <submittedName>
        <fullName evidence="5">Uncharacterized protein</fullName>
    </submittedName>
</protein>
<dbReference type="PROSITE" id="PS50088">
    <property type="entry name" value="ANK_REPEAT"/>
    <property type="match status" value="1"/>
</dbReference>
<evidence type="ECO:0000313" key="5">
    <source>
        <dbReference type="EMBL" id="EHK27181.1"/>
    </source>
</evidence>
<dbReference type="STRING" id="413071.G9MDM2"/>
<dbReference type="SUPFAM" id="SSF48403">
    <property type="entry name" value="Ankyrin repeat"/>
    <property type="match status" value="1"/>
</dbReference>
<gene>
    <name evidence="5" type="ORF">TRIVIDRAFT_34258</name>
</gene>
<evidence type="ECO:0000313" key="6">
    <source>
        <dbReference type="Proteomes" id="UP000007115"/>
    </source>
</evidence>
<keyword evidence="1" id="KW-0677">Repeat</keyword>
<dbReference type="GeneID" id="25793307"/>
<dbReference type="InterPro" id="IPR002110">
    <property type="entry name" value="Ankyrin_rpt"/>
</dbReference>
<evidence type="ECO:0000256" key="2">
    <source>
        <dbReference type="ARBA" id="ARBA00023043"/>
    </source>
</evidence>
<dbReference type="OrthoDB" id="1278353at2759"/>
<feature type="repeat" description="ANK" evidence="3">
    <location>
        <begin position="247"/>
        <end position="279"/>
    </location>
</feature>
<dbReference type="EMBL" id="ABDF02000001">
    <property type="protein sequence ID" value="EHK27181.1"/>
    <property type="molecule type" value="Genomic_DNA"/>
</dbReference>
<reference evidence="5 6" key="1">
    <citation type="journal article" date="2011" name="Genome Biol.">
        <title>Comparative genome sequence analysis underscores mycoparasitism as the ancestral life style of Trichoderma.</title>
        <authorList>
            <person name="Kubicek C.P."/>
            <person name="Herrera-Estrella A."/>
            <person name="Seidl-Seiboth V."/>
            <person name="Martinez D.A."/>
            <person name="Druzhinina I.S."/>
            <person name="Thon M."/>
            <person name="Zeilinger S."/>
            <person name="Casas-Flores S."/>
            <person name="Horwitz B.A."/>
            <person name="Mukherjee P.K."/>
            <person name="Mukherjee M."/>
            <person name="Kredics L."/>
            <person name="Alcaraz L.D."/>
            <person name="Aerts A."/>
            <person name="Antal Z."/>
            <person name="Atanasova L."/>
            <person name="Cervantes-Badillo M.G."/>
            <person name="Challacombe J."/>
            <person name="Chertkov O."/>
            <person name="McCluskey K."/>
            <person name="Coulpier F."/>
            <person name="Deshpande N."/>
            <person name="von Doehren H."/>
            <person name="Ebbole D.J."/>
            <person name="Esquivel-Naranjo E.U."/>
            <person name="Fekete E."/>
            <person name="Flipphi M."/>
            <person name="Glaser F."/>
            <person name="Gomez-Rodriguez E.Y."/>
            <person name="Gruber S."/>
            <person name="Han C."/>
            <person name="Henrissat B."/>
            <person name="Hermosa R."/>
            <person name="Hernandez-Onate M."/>
            <person name="Karaffa L."/>
            <person name="Kosti I."/>
            <person name="Le Crom S."/>
            <person name="Lindquist E."/>
            <person name="Lucas S."/>
            <person name="Luebeck M."/>
            <person name="Luebeck P.S."/>
            <person name="Margeot A."/>
            <person name="Metz B."/>
            <person name="Misra M."/>
            <person name="Nevalainen H."/>
            <person name="Omann M."/>
            <person name="Packer N."/>
            <person name="Perrone G."/>
            <person name="Uresti-Rivera E.E."/>
            <person name="Salamov A."/>
            <person name="Schmoll M."/>
            <person name="Seiboth B."/>
            <person name="Shapiro H."/>
            <person name="Sukno S."/>
            <person name="Tamayo-Ramos J.A."/>
            <person name="Tisch D."/>
            <person name="Wiest A."/>
            <person name="Wilkinson H.H."/>
            <person name="Zhang M."/>
            <person name="Coutinho P.M."/>
            <person name="Kenerley C.M."/>
            <person name="Monte E."/>
            <person name="Baker S.E."/>
            <person name="Grigoriev I.V."/>
        </authorList>
    </citation>
    <scope>NUCLEOTIDE SEQUENCE [LARGE SCALE GENOMIC DNA]</scope>
    <source>
        <strain evidence="6">Gv29-8 / FGSC 10586</strain>
    </source>
</reference>
<dbReference type="OMA" id="ATCEFED"/>
<evidence type="ECO:0000256" key="1">
    <source>
        <dbReference type="ARBA" id="ARBA00022737"/>
    </source>
</evidence>
<dbReference type="VEuPathDB" id="FungiDB:TRIVIDRAFT_34258"/>
<dbReference type="eggNOG" id="KOG0598">
    <property type="taxonomic scope" value="Eukaryota"/>
</dbReference>
<dbReference type="Proteomes" id="UP000007115">
    <property type="component" value="Unassembled WGS sequence"/>
</dbReference>
<keyword evidence="2 3" id="KW-0040">ANK repeat</keyword>
<feature type="region of interest" description="Disordered" evidence="4">
    <location>
        <begin position="1"/>
        <end position="56"/>
    </location>
</feature>
<dbReference type="InterPro" id="IPR050745">
    <property type="entry name" value="Multifunctional_regulatory"/>
</dbReference>
<accession>G9MDM2</accession>
<dbReference type="SMART" id="SM00248">
    <property type="entry name" value="ANK"/>
    <property type="match status" value="4"/>
</dbReference>
<comment type="caution">
    <text evidence="5">The sequence shown here is derived from an EMBL/GenBank/DDBJ whole genome shotgun (WGS) entry which is preliminary data.</text>
</comment>
<dbReference type="RefSeq" id="XP_013961391.1">
    <property type="nucleotide sequence ID" value="XM_014105916.1"/>
</dbReference>